<evidence type="ECO:0000313" key="3">
    <source>
        <dbReference type="EMBL" id="RKT74672.1"/>
    </source>
</evidence>
<dbReference type="PANTHER" id="PTHR47691">
    <property type="entry name" value="REGULATOR-RELATED"/>
    <property type="match status" value="1"/>
</dbReference>
<dbReference type="Pfam" id="PF13191">
    <property type="entry name" value="AAA_16"/>
    <property type="match status" value="1"/>
</dbReference>
<dbReference type="GO" id="GO:0003677">
    <property type="term" value="F:DNA binding"/>
    <property type="evidence" value="ECO:0007669"/>
    <property type="project" value="InterPro"/>
</dbReference>
<dbReference type="Proteomes" id="UP000272729">
    <property type="component" value="Unassembled WGS sequence"/>
</dbReference>
<feature type="region of interest" description="Disordered" evidence="1">
    <location>
        <begin position="307"/>
        <end position="328"/>
    </location>
</feature>
<dbReference type="SMART" id="SM00382">
    <property type="entry name" value="AAA"/>
    <property type="match status" value="1"/>
</dbReference>
<dbReference type="PROSITE" id="PS50943">
    <property type="entry name" value="HTH_CROC1"/>
    <property type="match status" value="1"/>
</dbReference>
<proteinExistence type="predicted"/>
<dbReference type="PRINTS" id="PR00364">
    <property type="entry name" value="DISEASERSIST"/>
</dbReference>
<dbReference type="OrthoDB" id="7628974at2"/>
<dbReference type="InterPro" id="IPR010982">
    <property type="entry name" value="Lambda_DNA-bd_dom_sf"/>
</dbReference>
<evidence type="ECO:0000313" key="4">
    <source>
        <dbReference type="Proteomes" id="UP000272729"/>
    </source>
</evidence>
<dbReference type="CDD" id="cd00093">
    <property type="entry name" value="HTH_XRE"/>
    <property type="match status" value="1"/>
</dbReference>
<dbReference type="InterPro" id="IPR001387">
    <property type="entry name" value="Cro/C1-type_HTH"/>
</dbReference>
<dbReference type="RefSeq" id="WP_121229630.1">
    <property type="nucleotide sequence ID" value="NZ_JBIUBA010000006.1"/>
</dbReference>
<dbReference type="AlphaFoldDB" id="A0A495XLB4"/>
<protein>
    <submittedName>
        <fullName evidence="3">Transcriptional regulator with XRE-family HTH domain</fullName>
    </submittedName>
</protein>
<dbReference type="Gene3D" id="3.40.50.300">
    <property type="entry name" value="P-loop containing nucleotide triphosphate hydrolases"/>
    <property type="match status" value="1"/>
</dbReference>
<gene>
    <name evidence="3" type="ORF">DFJ66_8039</name>
</gene>
<organism evidence="3 4">
    <name type="scientific">Saccharothrix variisporea</name>
    <dbReference type="NCBI Taxonomy" id="543527"/>
    <lineage>
        <taxon>Bacteria</taxon>
        <taxon>Bacillati</taxon>
        <taxon>Actinomycetota</taxon>
        <taxon>Actinomycetes</taxon>
        <taxon>Pseudonocardiales</taxon>
        <taxon>Pseudonocardiaceae</taxon>
        <taxon>Saccharothrix</taxon>
    </lineage>
</organism>
<name>A0A495XLB4_9PSEU</name>
<feature type="domain" description="HTH cro/C1-type" evidence="2">
    <location>
        <begin position="18"/>
        <end position="78"/>
    </location>
</feature>
<evidence type="ECO:0000256" key="1">
    <source>
        <dbReference type="SAM" id="MobiDB-lite"/>
    </source>
</evidence>
<keyword evidence="4" id="KW-1185">Reference proteome</keyword>
<accession>A0A495XLB4</accession>
<dbReference type="Pfam" id="PF13560">
    <property type="entry name" value="HTH_31"/>
    <property type="match status" value="1"/>
</dbReference>
<evidence type="ECO:0000259" key="2">
    <source>
        <dbReference type="PROSITE" id="PS50943"/>
    </source>
</evidence>
<dbReference type="InterPro" id="IPR027417">
    <property type="entry name" value="P-loop_NTPase"/>
</dbReference>
<reference evidence="3 4" key="1">
    <citation type="submission" date="2018-10" db="EMBL/GenBank/DDBJ databases">
        <title>Sequencing the genomes of 1000 actinobacteria strains.</title>
        <authorList>
            <person name="Klenk H.-P."/>
        </authorList>
    </citation>
    <scope>NUCLEOTIDE SEQUENCE [LARGE SCALE GENOMIC DNA]</scope>
    <source>
        <strain evidence="3 4">DSM 43911</strain>
    </source>
</reference>
<sequence length="328" mass="34745">MSAGFGGAGGAEPFGRLLRAHRHRSGLSLAQLAALVHYDRGYISKIETGKRPPSPRFAQACDRVFDTGATFASTAAALESSTRRRHDWARPAQLPAARRDFVGRERLLADLDRALLDGERSPAVPVVVVEGPPGVGKTELAVQWARRSVDRGHFTDGQLYVDLGGASAGPPPADLLADVLVALGVPHPRIPTGVDQRAASFRSLLHDRKVLLVLDDAAHPTQVRPFLPGSPGCAVVVTSRVRLPDLASRLGATTLTVPDLTAAEAVHLVRSIIGDRCTDIDPEAIARLCGYRPLALARAAEHAVTHGPDNALPADIHSGASPARRRSG</sequence>
<dbReference type="InterPro" id="IPR003593">
    <property type="entry name" value="AAA+_ATPase"/>
</dbReference>
<dbReference type="SUPFAM" id="SSF47413">
    <property type="entry name" value="lambda repressor-like DNA-binding domains"/>
    <property type="match status" value="1"/>
</dbReference>
<dbReference type="PANTHER" id="PTHR47691:SF3">
    <property type="entry name" value="HTH-TYPE TRANSCRIPTIONAL REGULATOR RV0890C-RELATED"/>
    <property type="match status" value="1"/>
</dbReference>
<dbReference type="InterPro" id="IPR041664">
    <property type="entry name" value="AAA_16"/>
</dbReference>
<comment type="caution">
    <text evidence="3">The sequence shown here is derived from an EMBL/GenBank/DDBJ whole genome shotgun (WGS) entry which is preliminary data.</text>
</comment>
<dbReference type="EMBL" id="RBXR01000001">
    <property type="protein sequence ID" value="RKT74672.1"/>
    <property type="molecule type" value="Genomic_DNA"/>
</dbReference>
<dbReference type="SUPFAM" id="SSF52540">
    <property type="entry name" value="P-loop containing nucleoside triphosphate hydrolases"/>
    <property type="match status" value="1"/>
</dbReference>
<dbReference type="Gene3D" id="1.10.260.40">
    <property type="entry name" value="lambda repressor-like DNA-binding domains"/>
    <property type="match status" value="1"/>
</dbReference>
<dbReference type="SMART" id="SM00530">
    <property type="entry name" value="HTH_XRE"/>
    <property type="match status" value="1"/>
</dbReference>